<comment type="function">
    <text evidence="4 7">Succinyl-CoA synthetase functions in the citric acid cycle (TCA), coupling the hydrolysis of succinyl-CoA to the synthesis of either ATP or GTP and thus represents the only step of substrate-level phosphorylation in the TCA. The alpha subunit of the enzyme binds the substrates coenzyme A and phosphate, while succinate binding and nucleotide specificity is provided by the beta subunit.</text>
</comment>
<dbReference type="Pfam" id="PF00549">
    <property type="entry name" value="Ligase_CoA"/>
    <property type="match status" value="1"/>
</dbReference>
<evidence type="ECO:0000256" key="6">
    <source>
        <dbReference type="RuleBase" id="RU000677"/>
    </source>
</evidence>
<dbReference type="HAMAP" id="MF_01988">
    <property type="entry name" value="Succ_CoA_alpha"/>
    <property type="match status" value="1"/>
</dbReference>
<evidence type="ECO:0000259" key="8">
    <source>
        <dbReference type="SMART" id="SM00881"/>
    </source>
</evidence>
<dbReference type="eggNOG" id="arCOG01339">
    <property type="taxonomic scope" value="Archaea"/>
</dbReference>
<feature type="active site" description="Tele-phosphohistidine intermediate" evidence="4 5">
    <location>
        <position position="249"/>
    </location>
</feature>
<dbReference type="SUPFAM" id="SSF52210">
    <property type="entry name" value="Succinyl-CoA synthetase domains"/>
    <property type="match status" value="1"/>
</dbReference>
<evidence type="ECO:0000256" key="3">
    <source>
        <dbReference type="ARBA" id="ARBA00022741"/>
    </source>
</evidence>
<dbReference type="InterPro" id="IPR036291">
    <property type="entry name" value="NAD(P)-bd_dom_sf"/>
</dbReference>
<dbReference type="OrthoDB" id="55711at2157"/>
<dbReference type="FunFam" id="3.40.50.261:FF:000006">
    <property type="entry name" value="Succinate--CoA ligase [ADP-forming] subunit alpha"/>
    <property type="match status" value="1"/>
</dbReference>
<dbReference type="Gene3D" id="3.40.50.720">
    <property type="entry name" value="NAD(P)-binding Rossmann-like Domain"/>
    <property type="match status" value="1"/>
</dbReference>
<dbReference type="InterPro" id="IPR017440">
    <property type="entry name" value="Cit_synth/succinyl-CoA_lig_AS"/>
</dbReference>
<dbReference type="Proteomes" id="UP000002376">
    <property type="component" value="Chromosome"/>
</dbReference>
<feature type="binding site" evidence="4">
    <location>
        <begin position="97"/>
        <end position="99"/>
    </location>
    <ligand>
        <name>CoA</name>
        <dbReference type="ChEBI" id="CHEBI:57287"/>
    </ligand>
</feature>
<dbReference type="UniPathway" id="UPA00223">
    <property type="reaction ID" value="UER00999"/>
</dbReference>
<protein>
    <recommendedName>
        <fullName evidence="4">Succinate--CoA ligase [ADP-forming] subunit alpha</fullName>
        <ecNumber evidence="4">6.2.1.5</ecNumber>
    </recommendedName>
    <alternativeName>
        <fullName evidence="4">Succinyl-CoA synthetase subunit alpha</fullName>
        <shortName evidence="4">SCS-alpha</shortName>
    </alternativeName>
</protein>
<comment type="catalytic activity">
    <reaction evidence="4">
        <text>GTP + succinate + CoA = succinyl-CoA + GDP + phosphate</text>
        <dbReference type="Rhea" id="RHEA:22120"/>
        <dbReference type="ChEBI" id="CHEBI:30031"/>
        <dbReference type="ChEBI" id="CHEBI:37565"/>
        <dbReference type="ChEBI" id="CHEBI:43474"/>
        <dbReference type="ChEBI" id="CHEBI:57287"/>
        <dbReference type="ChEBI" id="CHEBI:57292"/>
        <dbReference type="ChEBI" id="CHEBI:58189"/>
    </reaction>
</comment>
<dbReference type="EC" id="6.2.1.5" evidence="4"/>
<dbReference type="SUPFAM" id="SSF51735">
    <property type="entry name" value="NAD(P)-binding Rossmann-fold domains"/>
    <property type="match status" value="1"/>
</dbReference>
<dbReference type="InterPro" id="IPR033847">
    <property type="entry name" value="Citrt_syn/SCS-alpha_CS"/>
</dbReference>
<dbReference type="HOGENOM" id="CLU_052104_0_0_2"/>
<dbReference type="SMART" id="SM00881">
    <property type="entry name" value="CoA_binding"/>
    <property type="match status" value="1"/>
</dbReference>
<dbReference type="GO" id="GO:0004776">
    <property type="term" value="F:succinate-CoA ligase (GDP-forming) activity"/>
    <property type="evidence" value="ECO:0007669"/>
    <property type="project" value="TreeGrafter"/>
</dbReference>
<dbReference type="RefSeq" id="WP_013129882.1">
    <property type="nucleotide sequence ID" value="NC_014160.1"/>
</dbReference>
<proteinExistence type="inferred from homology"/>
<evidence type="ECO:0000313" key="10">
    <source>
        <dbReference type="Proteomes" id="UP000002376"/>
    </source>
</evidence>
<dbReference type="NCBIfam" id="NF004230">
    <property type="entry name" value="PRK05678.1"/>
    <property type="match status" value="1"/>
</dbReference>
<dbReference type="Gene3D" id="3.40.50.261">
    <property type="entry name" value="Succinyl-CoA synthetase domains"/>
    <property type="match status" value="1"/>
</dbReference>
<keyword evidence="3 4" id="KW-0547">Nucleotide-binding</keyword>
<dbReference type="AlphaFoldDB" id="D5U2D9"/>
<name>D5U2D9_THEAM</name>
<dbReference type="PROSITE" id="PS00399">
    <property type="entry name" value="SUCCINYL_COA_LIG_2"/>
    <property type="match status" value="1"/>
</dbReference>
<dbReference type="EMBL" id="CP001939">
    <property type="protein sequence ID" value="ADG91289.1"/>
    <property type="molecule type" value="Genomic_DNA"/>
</dbReference>
<dbReference type="GO" id="GO:0009361">
    <property type="term" value="C:succinate-CoA ligase complex (ADP-forming)"/>
    <property type="evidence" value="ECO:0007669"/>
    <property type="project" value="TreeGrafter"/>
</dbReference>
<dbReference type="GeneID" id="9166043"/>
<keyword evidence="2 4" id="KW-0436">Ligase</keyword>
<feature type="binding site" evidence="4">
    <location>
        <position position="160"/>
    </location>
    <ligand>
        <name>substrate</name>
        <note>ligand shared with subunit beta</note>
    </ligand>
</feature>
<accession>D5U2D9</accession>
<dbReference type="InterPro" id="IPR003781">
    <property type="entry name" value="CoA-bd"/>
</dbReference>
<feature type="domain" description="CoA-binding" evidence="8">
    <location>
        <begin position="4"/>
        <end position="101"/>
    </location>
</feature>
<dbReference type="InterPro" id="IPR005811">
    <property type="entry name" value="SUCC_ACL_C"/>
</dbReference>
<dbReference type="PRINTS" id="PR01798">
    <property type="entry name" value="SCOASYNTHASE"/>
</dbReference>
<reference key="3">
    <citation type="submission" date="2010-02" db="EMBL/GenBank/DDBJ databases">
        <title>Complete genome sequence of Thermosphaera aggregans type strain (M11TL).</title>
        <authorList>
            <consortium name="US DOE Joint Genome Institute (JGI-PGF)"/>
            <person name="Spring S."/>
            <person name="Lapidus A."/>
            <person name="Munk C."/>
            <person name="Schroeder M."/>
            <person name="Glavina Del Rio T."/>
            <person name="Tice H."/>
            <person name="Copeland A."/>
            <person name="Cheng J.-F."/>
            <person name="Lucas S."/>
            <person name="Chen F."/>
            <person name="Nolan M."/>
            <person name="Bruce D."/>
            <person name="Goodwin L."/>
            <person name="Pitluck S."/>
            <person name="Ivanova N."/>
            <person name="Mavromatis K."/>
            <person name="Ovchinnikova G."/>
            <person name="Pati A."/>
            <person name="Chen A."/>
            <person name="Palaniappan K."/>
            <person name="Land M."/>
            <person name="Hauser L."/>
            <person name="Chang Y.-J."/>
            <person name="Jeffries C.C."/>
            <person name="Brettin T."/>
            <person name="Detter J.C."/>
            <person name="Tapia R."/>
            <person name="Han C."/>
            <person name="Chain P."/>
            <person name="Heimerl T."/>
            <person name="Weik F."/>
            <person name="Goker M."/>
            <person name="Rachel R."/>
            <person name="Bristow J."/>
            <person name="Eisen J.A."/>
            <person name="Markowitz V."/>
            <person name="Hugenholtz P."/>
            <person name="Kyrpides N.C."/>
            <person name="Klenk H.-P."/>
        </authorList>
    </citation>
    <scope>NUCLEOTIDE SEQUENCE</scope>
    <source>
        <strain>DSM 11486</strain>
    </source>
</reference>
<keyword evidence="10" id="KW-1185">Reference proteome</keyword>
<reference evidence="9 10" key="1">
    <citation type="journal article" date="2010" name="Stand. Genomic Sci.">
        <title>Complete genome sequence of Thermosphaera aggregans type strain (M11TL).</title>
        <authorList>
            <person name="Spring S."/>
            <person name="Rachel R."/>
            <person name="Lapidus A."/>
            <person name="Davenport K."/>
            <person name="Tice H."/>
            <person name="Copeland A."/>
            <person name="Cheng J.F."/>
            <person name="Lucas S."/>
            <person name="Chen F."/>
            <person name="Nolan M."/>
            <person name="Bruce D."/>
            <person name="Goodwin L."/>
            <person name="Pitluck S."/>
            <person name="Ivanova N."/>
            <person name="Mavromatis K."/>
            <person name="Ovchinnikova G."/>
            <person name="Pati A."/>
            <person name="Chen A."/>
            <person name="Palaniappan K."/>
            <person name="Land M."/>
            <person name="Hauser L."/>
            <person name="Chang Y.J."/>
            <person name="Jeffries C.C."/>
            <person name="Brettin T."/>
            <person name="Detter J.C."/>
            <person name="Tapia R."/>
            <person name="Han C."/>
            <person name="Heimerl T."/>
            <person name="Weikl F."/>
            <person name="Brambilla E."/>
            <person name="Goker M."/>
            <person name="Bristow J."/>
            <person name="Eisen J.A."/>
            <person name="Markowitz V."/>
            <person name="Hugenholtz P."/>
            <person name="Kyrpides N.C."/>
            <person name="Klenk H.P."/>
        </authorList>
    </citation>
    <scope>NUCLEOTIDE SEQUENCE [LARGE SCALE GENOMIC DNA]</scope>
    <source>
        <strain evidence="10">DSM 11486 / M11TL</strain>
    </source>
</reference>
<dbReference type="STRING" id="633148.Tagg_1019"/>
<reference evidence="10" key="2">
    <citation type="journal article" date="2010" name="Stand. Genomic Sci.">
        <title>Complete genome sequence of Thermosphaera aggregans type strain (M11TLT).</title>
        <authorList>
            <person name="Spring S."/>
            <person name="Rachel R."/>
            <person name="Lapidus A."/>
            <person name="Davenport K."/>
            <person name="Tice H."/>
            <person name="Copeland A."/>
            <person name="Cheng J.-F."/>
            <person name="Lucas S."/>
            <person name="Chen F."/>
            <person name="Nolan M."/>
            <person name="Bruce D."/>
            <person name="Goodwin L."/>
            <person name="Pitluck S."/>
            <person name="Ivanova N."/>
            <person name="Mavromatis K."/>
            <person name="Ovchinnikova G."/>
            <person name="Pati A."/>
            <person name="Chen A."/>
            <person name="Palaniappan K."/>
            <person name="Land M."/>
            <person name="Hauser L."/>
            <person name="Chang Y.-J."/>
            <person name="Jeffries C.C."/>
            <person name="Brettin T."/>
            <person name="Detter J.C."/>
            <person name="Tapia R."/>
            <person name="Han C."/>
            <person name="Heimerl T."/>
            <person name="Weikl F."/>
            <person name="Brambilla E."/>
            <person name="Goker M."/>
            <person name="Bristow J."/>
            <person name="Eisen J.A."/>
            <person name="Markowitz V."/>
            <person name="Hugenholtz P."/>
            <person name="Kyrpides N.C."/>
            <person name="Klenk H.-P."/>
        </authorList>
    </citation>
    <scope>NUCLEOTIDE SEQUENCE [LARGE SCALE GENOMIC DNA]</scope>
    <source>
        <strain evidence="10">DSM 11486 / M11TL</strain>
    </source>
</reference>
<evidence type="ECO:0000313" key="9">
    <source>
        <dbReference type="EMBL" id="ADG91289.1"/>
    </source>
</evidence>
<dbReference type="GO" id="GO:0004775">
    <property type="term" value="F:succinate-CoA ligase (ADP-forming) activity"/>
    <property type="evidence" value="ECO:0007669"/>
    <property type="project" value="UniProtKB-UniRule"/>
</dbReference>
<gene>
    <name evidence="4" type="primary">sucD</name>
    <name evidence="9" type="ordered locus">Tagg_1019</name>
</gene>
<dbReference type="PANTHER" id="PTHR11117:SF2">
    <property type="entry name" value="SUCCINATE--COA LIGASE [ADP_GDP-FORMING] SUBUNIT ALPHA, MITOCHONDRIAL"/>
    <property type="match status" value="1"/>
</dbReference>
<keyword evidence="1 4" id="KW-0816">Tricarboxylic acid cycle</keyword>
<sequence>MGILLSRNTRVIVQGVTGKEGSFHTKLMLEYGTRIVAGTSPGKKGQTVHGVPVYNTVGEIVRDHGEIDASIIFVPAKFAPDAVYEAIDNGVKLVVVITEGIPLHDELKFVNYARRKGVIIVGPNTPGLMTPGEAKLGIMPSHVFVPGGVGIVSRSGTLTYEVARELAKHGLGVSTVIGLGGDPVTGLDFIEVYDMFSNDPSTKAVVLIGEIGGDAEERFSKYYASLRVKKPVVAYIAGRTAPPGKRMGHAGAIISMGIGDYPSKRRALEEAGIPVAETPSQIPLLLGIR</sequence>
<dbReference type="PANTHER" id="PTHR11117">
    <property type="entry name" value="SUCCINYL-COA LIGASE SUBUNIT ALPHA"/>
    <property type="match status" value="1"/>
</dbReference>
<evidence type="ECO:0000256" key="2">
    <source>
        <dbReference type="ARBA" id="ARBA00022598"/>
    </source>
</evidence>
<dbReference type="FunFam" id="3.40.50.720:FF:000277">
    <property type="entry name" value="Succinate--CoA ligase [ADP-forming] subunit alpha"/>
    <property type="match status" value="1"/>
</dbReference>
<comment type="pathway">
    <text evidence="4 7">Carbohydrate metabolism; tricarboxylic acid cycle; succinate from succinyl-CoA (ligase route): step 1/1.</text>
</comment>
<comment type="subunit">
    <text evidence="4 7">Heterotetramer of two alpha and two beta subunits.</text>
</comment>
<evidence type="ECO:0000256" key="7">
    <source>
        <dbReference type="RuleBase" id="RU000699"/>
    </source>
</evidence>
<dbReference type="KEGG" id="tag:Tagg_1019"/>
<evidence type="ECO:0000256" key="5">
    <source>
        <dbReference type="PIRSR" id="PIRSR001553-1"/>
    </source>
</evidence>
<dbReference type="PROSITE" id="PS01216">
    <property type="entry name" value="SUCCINYL_COA_LIG_1"/>
    <property type="match status" value="1"/>
</dbReference>
<organism evidence="9 10">
    <name type="scientific">Thermosphaera aggregans (strain DSM 11486 / M11TL)</name>
    <dbReference type="NCBI Taxonomy" id="633148"/>
    <lineage>
        <taxon>Archaea</taxon>
        <taxon>Thermoproteota</taxon>
        <taxon>Thermoprotei</taxon>
        <taxon>Desulfurococcales</taxon>
        <taxon>Desulfurococcaceae</taxon>
        <taxon>Thermosphaera</taxon>
    </lineage>
</organism>
<dbReference type="GO" id="GO:0000166">
    <property type="term" value="F:nucleotide binding"/>
    <property type="evidence" value="ECO:0007669"/>
    <property type="project" value="UniProtKB-KW"/>
</dbReference>
<feature type="binding site" evidence="4">
    <location>
        <position position="43"/>
    </location>
    <ligand>
        <name>CoA</name>
        <dbReference type="ChEBI" id="CHEBI:57287"/>
    </ligand>
</feature>
<dbReference type="InterPro" id="IPR016102">
    <property type="entry name" value="Succinyl-CoA_synth-like"/>
</dbReference>
<dbReference type="GO" id="GO:0006099">
    <property type="term" value="P:tricarboxylic acid cycle"/>
    <property type="evidence" value="ECO:0007669"/>
    <property type="project" value="UniProtKB-UniRule"/>
</dbReference>
<evidence type="ECO:0000256" key="4">
    <source>
        <dbReference type="HAMAP-Rule" id="MF_01988"/>
    </source>
</evidence>
<dbReference type="NCBIfam" id="TIGR01019">
    <property type="entry name" value="sucCoAalpha"/>
    <property type="match status" value="1"/>
</dbReference>
<comment type="catalytic activity">
    <reaction evidence="4 7">
        <text>succinate + ATP + CoA = succinyl-CoA + ADP + phosphate</text>
        <dbReference type="Rhea" id="RHEA:17661"/>
        <dbReference type="ChEBI" id="CHEBI:30031"/>
        <dbReference type="ChEBI" id="CHEBI:30616"/>
        <dbReference type="ChEBI" id="CHEBI:43474"/>
        <dbReference type="ChEBI" id="CHEBI:57287"/>
        <dbReference type="ChEBI" id="CHEBI:57292"/>
        <dbReference type="ChEBI" id="CHEBI:456216"/>
        <dbReference type="EC" id="6.2.1.5"/>
    </reaction>
</comment>
<dbReference type="Pfam" id="PF02629">
    <property type="entry name" value="CoA_binding"/>
    <property type="match status" value="1"/>
</dbReference>
<evidence type="ECO:0000256" key="1">
    <source>
        <dbReference type="ARBA" id="ARBA00022532"/>
    </source>
</evidence>
<dbReference type="InterPro" id="IPR005810">
    <property type="entry name" value="CoA_lig_alpha"/>
</dbReference>
<feature type="binding site" evidence="4">
    <location>
        <begin position="17"/>
        <end position="20"/>
    </location>
    <ligand>
        <name>CoA</name>
        <dbReference type="ChEBI" id="CHEBI:57287"/>
    </ligand>
</feature>
<dbReference type="PIRSF" id="PIRSF001553">
    <property type="entry name" value="SucCS_alpha"/>
    <property type="match status" value="1"/>
</dbReference>
<comment type="similarity">
    <text evidence="4 6">Belongs to the succinate/malate CoA ligase alpha subunit family.</text>
</comment>